<reference evidence="2" key="2">
    <citation type="submission" date="2023-05" db="EMBL/GenBank/DDBJ databases">
        <authorList>
            <consortium name="Lawrence Berkeley National Laboratory"/>
            <person name="Steindorff A."/>
            <person name="Hensen N."/>
            <person name="Bonometti L."/>
            <person name="Westerberg I."/>
            <person name="Brannstrom I.O."/>
            <person name="Guillou S."/>
            <person name="Cros-Aarteil S."/>
            <person name="Calhoun S."/>
            <person name="Haridas S."/>
            <person name="Kuo A."/>
            <person name="Mondo S."/>
            <person name="Pangilinan J."/>
            <person name="Riley R."/>
            <person name="Labutti K."/>
            <person name="Andreopoulos B."/>
            <person name="Lipzen A."/>
            <person name="Chen C."/>
            <person name="Yanf M."/>
            <person name="Daum C."/>
            <person name="Ng V."/>
            <person name="Clum A."/>
            <person name="Ohm R."/>
            <person name="Martin F."/>
            <person name="Silar P."/>
            <person name="Natvig D."/>
            <person name="Lalanne C."/>
            <person name="Gautier V."/>
            <person name="Ament-Velasquez S.L."/>
            <person name="Kruys A."/>
            <person name="Hutchinson M.I."/>
            <person name="Powell A.J."/>
            <person name="Barry K."/>
            <person name="Miller A.N."/>
            <person name="Grigoriev I.V."/>
            <person name="Debuchy R."/>
            <person name="Gladieux P."/>
            <person name="Thoren M.H."/>
            <person name="Johannesson H."/>
        </authorList>
    </citation>
    <scope>NUCLEOTIDE SEQUENCE</scope>
    <source>
        <strain evidence="2">CBS 141.50</strain>
    </source>
</reference>
<dbReference type="RefSeq" id="XP_062635829.1">
    <property type="nucleotide sequence ID" value="XM_062781176.1"/>
</dbReference>
<gene>
    <name evidence="2" type="ORF">C8A04DRAFT_29907</name>
</gene>
<keyword evidence="3" id="KW-1185">Reference proteome</keyword>
<proteinExistence type="predicted"/>
<accession>A0AAN6V063</accession>
<keyword evidence="1" id="KW-0732">Signal</keyword>
<dbReference type="Proteomes" id="UP001302676">
    <property type="component" value="Unassembled WGS sequence"/>
</dbReference>
<protein>
    <recommendedName>
        <fullName evidence="4">Cell wall protein PhiA</fullName>
    </recommendedName>
</protein>
<dbReference type="AlphaFoldDB" id="A0AAN6V063"/>
<evidence type="ECO:0000313" key="2">
    <source>
        <dbReference type="EMBL" id="KAK4142458.1"/>
    </source>
</evidence>
<name>A0AAN6V063_9PEZI</name>
<comment type="caution">
    <text evidence="2">The sequence shown here is derived from an EMBL/GenBank/DDBJ whole genome shotgun (WGS) entry which is preliminary data.</text>
</comment>
<dbReference type="GeneID" id="87817789"/>
<feature type="chain" id="PRO_5042872872" description="Cell wall protein PhiA" evidence="1">
    <location>
        <begin position="20"/>
        <end position="192"/>
    </location>
</feature>
<evidence type="ECO:0000256" key="1">
    <source>
        <dbReference type="SAM" id="SignalP"/>
    </source>
</evidence>
<dbReference type="EMBL" id="MU853597">
    <property type="protein sequence ID" value="KAK4142458.1"/>
    <property type="molecule type" value="Genomic_DNA"/>
</dbReference>
<sequence length="192" mass="20880">MQLTTTFTLLTSLAASVSAAALAPRDTSGIFSLLALHPNLPFNGQLVTASKSGLWLLVPPDQRDAQCYGRAPPNLPAVFTHDGDEVRLYGEGFDRQLLVVNTSADRQDNLKYFSEPVTNTDWQVGGWTESTTEPLLFQGNSWAACSQPDGTWKVGVSLGNDDNEECVDITIYPVDALAPVPCRYSQEQESAE</sequence>
<reference evidence="2" key="1">
    <citation type="journal article" date="2023" name="Mol. Phylogenet. Evol.">
        <title>Genome-scale phylogeny and comparative genomics of the fungal order Sordariales.</title>
        <authorList>
            <person name="Hensen N."/>
            <person name="Bonometti L."/>
            <person name="Westerberg I."/>
            <person name="Brannstrom I.O."/>
            <person name="Guillou S."/>
            <person name="Cros-Aarteil S."/>
            <person name="Calhoun S."/>
            <person name="Haridas S."/>
            <person name="Kuo A."/>
            <person name="Mondo S."/>
            <person name="Pangilinan J."/>
            <person name="Riley R."/>
            <person name="LaButti K."/>
            <person name="Andreopoulos B."/>
            <person name="Lipzen A."/>
            <person name="Chen C."/>
            <person name="Yan M."/>
            <person name="Daum C."/>
            <person name="Ng V."/>
            <person name="Clum A."/>
            <person name="Steindorff A."/>
            <person name="Ohm R.A."/>
            <person name="Martin F."/>
            <person name="Silar P."/>
            <person name="Natvig D.O."/>
            <person name="Lalanne C."/>
            <person name="Gautier V."/>
            <person name="Ament-Velasquez S.L."/>
            <person name="Kruys A."/>
            <person name="Hutchinson M.I."/>
            <person name="Powell A.J."/>
            <person name="Barry K."/>
            <person name="Miller A.N."/>
            <person name="Grigoriev I.V."/>
            <person name="Debuchy R."/>
            <person name="Gladieux P."/>
            <person name="Hiltunen Thoren M."/>
            <person name="Johannesson H."/>
        </authorList>
    </citation>
    <scope>NUCLEOTIDE SEQUENCE</scope>
    <source>
        <strain evidence="2">CBS 141.50</strain>
    </source>
</reference>
<organism evidence="2 3">
    <name type="scientific">Dichotomopilus funicola</name>
    <dbReference type="NCBI Taxonomy" id="1934379"/>
    <lineage>
        <taxon>Eukaryota</taxon>
        <taxon>Fungi</taxon>
        <taxon>Dikarya</taxon>
        <taxon>Ascomycota</taxon>
        <taxon>Pezizomycotina</taxon>
        <taxon>Sordariomycetes</taxon>
        <taxon>Sordariomycetidae</taxon>
        <taxon>Sordariales</taxon>
        <taxon>Chaetomiaceae</taxon>
        <taxon>Dichotomopilus</taxon>
    </lineage>
</organism>
<evidence type="ECO:0000313" key="3">
    <source>
        <dbReference type="Proteomes" id="UP001302676"/>
    </source>
</evidence>
<feature type="signal peptide" evidence="1">
    <location>
        <begin position="1"/>
        <end position="19"/>
    </location>
</feature>
<evidence type="ECO:0008006" key="4">
    <source>
        <dbReference type="Google" id="ProtNLM"/>
    </source>
</evidence>